<name>A0A1C2JEP5_ACITH</name>
<gene>
    <name evidence="1" type="ORF">A6P07_15415</name>
</gene>
<dbReference type="RefSeq" id="WP_024895268.1">
    <property type="nucleotide sequence ID" value="NZ_LWRZ01000252.1"/>
</dbReference>
<sequence length="163" mass="17935">MTKKTPTPEKAITAPWDSSAHNWSAPNQYCLSVLRHQLKHAAPDHSPETRPGLMTEAGEGMMRMLAPRDGTETLLCIQAIQAHNNASECLHQAWKTGQPPAVRDAYLNRATKFMRVFREHVEAIDKHRYGGKQQITVTHQTVNVENGGQAVVAGNFDKGGGQG</sequence>
<comment type="caution">
    <text evidence="1">The sequence shown here is derived from an EMBL/GenBank/DDBJ whole genome shotgun (WGS) entry which is preliminary data.</text>
</comment>
<evidence type="ECO:0000313" key="1">
    <source>
        <dbReference type="EMBL" id="OCX70060.1"/>
    </source>
</evidence>
<accession>A0A1C2JEP5</accession>
<dbReference type="Proteomes" id="UP000094893">
    <property type="component" value="Unassembled WGS sequence"/>
</dbReference>
<reference evidence="1 2" key="1">
    <citation type="journal article" date="2016" name="Int. J. Mol. Sci.">
        <title>Comparative genomics of the extreme acidophile Acidithiobacillus thiooxidans reveals intraspecific divergence and niche adaptation.</title>
        <authorList>
            <person name="Zhang X."/>
            <person name="Feng X."/>
            <person name="Tao J."/>
            <person name="Ma L."/>
            <person name="Xiao Y."/>
            <person name="Liang Y."/>
            <person name="Liu X."/>
            <person name="Yin H."/>
        </authorList>
    </citation>
    <scope>NUCLEOTIDE SEQUENCE [LARGE SCALE GENOMIC DNA]</scope>
    <source>
        <strain evidence="1 2">A02</strain>
    </source>
</reference>
<protein>
    <submittedName>
        <fullName evidence="1">Uncharacterized protein</fullName>
    </submittedName>
</protein>
<dbReference type="AlphaFoldDB" id="A0A1C2JEP5"/>
<proteinExistence type="predicted"/>
<evidence type="ECO:0000313" key="2">
    <source>
        <dbReference type="Proteomes" id="UP000094893"/>
    </source>
</evidence>
<dbReference type="EMBL" id="LWSA01000211">
    <property type="protein sequence ID" value="OCX70060.1"/>
    <property type="molecule type" value="Genomic_DNA"/>
</dbReference>
<organism evidence="1 2">
    <name type="scientific">Acidithiobacillus thiooxidans</name>
    <name type="common">Thiobacillus thiooxidans</name>
    <dbReference type="NCBI Taxonomy" id="930"/>
    <lineage>
        <taxon>Bacteria</taxon>
        <taxon>Pseudomonadati</taxon>
        <taxon>Pseudomonadota</taxon>
        <taxon>Acidithiobacillia</taxon>
        <taxon>Acidithiobacillales</taxon>
        <taxon>Acidithiobacillaceae</taxon>
        <taxon>Acidithiobacillus</taxon>
    </lineage>
</organism>